<evidence type="ECO:0000313" key="2">
    <source>
        <dbReference type="EMBL" id="KAK7961595.1"/>
    </source>
</evidence>
<sequence length="167" mass="18329">MAIRRGRGRVSVKDPKSTPHHPNSKPVNTTTFHTLRSIFKTLQSLPSNLFIQDAVLLHHPLPRLPGRRHPLAQRATFDYWAGKDCGVPSSGYHLTDRESANECHRLRQTPRPGAVTLSEITPGCELHLYSSTDCNVTTGGDFLAAKGECVVMDGPAEAKFGGFKLVC</sequence>
<feature type="region of interest" description="Disordered" evidence="1">
    <location>
        <begin position="1"/>
        <end position="29"/>
    </location>
</feature>
<accession>A0ABR1QNS2</accession>
<dbReference type="GeneID" id="92071704"/>
<protein>
    <submittedName>
        <fullName evidence="2">Uncharacterized protein</fullName>
    </submittedName>
</protein>
<dbReference type="EMBL" id="JAQQWE010000002">
    <property type="protein sequence ID" value="KAK7961595.1"/>
    <property type="molecule type" value="Genomic_DNA"/>
</dbReference>
<organism evidence="2 3">
    <name type="scientific">Apiospora aurea</name>
    <dbReference type="NCBI Taxonomy" id="335848"/>
    <lineage>
        <taxon>Eukaryota</taxon>
        <taxon>Fungi</taxon>
        <taxon>Dikarya</taxon>
        <taxon>Ascomycota</taxon>
        <taxon>Pezizomycotina</taxon>
        <taxon>Sordariomycetes</taxon>
        <taxon>Xylariomycetidae</taxon>
        <taxon>Amphisphaeriales</taxon>
        <taxon>Apiosporaceae</taxon>
        <taxon>Apiospora</taxon>
    </lineage>
</organism>
<evidence type="ECO:0000256" key="1">
    <source>
        <dbReference type="SAM" id="MobiDB-lite"/>
    </source>
</evidence>
<proteinExistence type="predicted"/>
<comment type="caution">
    <text evidence="2">The sequence shown here is derived from an EMBL/GenBank/DDBJ whole genome shotgun (WGS) entry which is preliminary data.</text>
</comment>
<keyword evidence="3" id="KW-1185">Reference proteome</keyword>
<reference evidence="2 3" key="1">
    <citation type="submission" date="2023-01" db="EMBL/GenBank/DDBJ databases">
        <title>Analysis of 21 Apiospora genomes using comparative genomics revels a genus with tremendous synthesis potential of carbohydrate active enzymes and secondary metabolites.</title>
        <authorList>
            <person name="Sorensen T."/>
        </authorList>
    </citation>
    <scope>NUCLEOTIDE SEQUENCE [LARGE SCALE GENOMIC DNA]</scope>
    <source>
        <strain evidence="2 3">CBS 24483</strain>
    </source>
</reference>
<name>A0ABR1QNS2_9PEZI</name>
<feature type="compositionally biased region" description="Basic residues" evidence="1">
    <location>
        <begin position="1"/>
        <end position="10"/>
    </location>
</feature>
<evidence type="ECO:0000313" key="3">
    <source>
        <dbReference type="Proteomes" id="UP001391051"/>
    </source>
</evidence>
<dbReference type="Proteomes" id="UP001391051">
    <property type="component" value="Unassembled WGS sequence"/>
</dbReference>
<gene>
    <name evidence="2" type="ORF">PG986_002420</name>
</gene>
<dbReference type="RefSeq" id="XP_066703706.1">
    <property type="nucleotide sequence ID" value="XM_066838642.1"/>
</dbReference>